<name>A0A1Q4V2U7_9ACTN</name>
<dbReference type="InterPro" id="IPR029058">
    <property type="entry name" value="AB_hydrolase_fold"/>
</dbReference>
<comment type="similarity">
    <text evidence="1">Belongs to the thioesterase family.</text>
</comment>
<evidence type="ECO:0000256" key="1">
    <source>
        <dbReference type="ARBA" id="ARBA00007169"/>
    </source>
</evidence>
<keyword evidence="4" id="KW-1185">Reference proteome</keyword>
<dbReference type="Pfam" id="PF00975">
    <property type="entry name" value="Thioesterase"/>
    <property type="match status" value="1"/>
</dbReference>
<dbReference type="GO" id="GO:0008610">
    <property type="term" value="P:lipid biosynthetic process"/>
    <property type="evidence" value="ECO:0007669"/>
    <property type="project" value="TreeGrafter"/>
</dbReference>
<sequence>MSARAMSRHLVLGAADAPHRVVLLHYAGGSAASLLPLARHLPETCGVVLLELNDRSDPARTFTEAVTLLQPEFEALLDRPTIVFGHSMGALLAHALVEALPDRCRRLVSGVVLSGSRSPTTRSRLATFPPTAFTARSRAALRDDMVRYGGCPPELFADTELVDLAVTALGHDMQLIDTYSAPVRRGGQHDATEYHIWYGEDDDEANAHEARLWADDVPRPPHRRGYPGGHFYLLEHTEAGQELRRLAAGIGWT</sequence>
<dbReference type="PANTHER" id="PTHR11487">
    <property type="entry name" value="THIOESTERASE"/>
    <property type="match status" value="1"/>
</dbReference>
<dbReference type="AlphaFoldDB" id="A0A1Q4V2U7"/>
<accession>A0A1Q4V2U7</accession>
<dbReference type="STRING" id="1048205.AB852_24530"/>
<dbReference type="GeneID" id="96790070"/>
<comment type="caution">
    <text evidence="3">The sequence shown here is derived from an EMBL/GenBank/DDBJ whole genome shotgun (WGS) entry which is preliminary data.</text>
</comment>
<evidence type="ECO:0000259" key="2">
    <source>
        <dbReference type="Pfam" id="PF00975"/>
    </source>
</evidence>
<dbReference type="InterPro" id="IPR012223">
    <property type="entry name" value="TEII"/>
</dbReference>
<dbReference type="RefSeq" id="WP_143201277.1">
    <property type="nucleotide sequence ID" value="NZ_CP109583.1"/>
</dbReference>
<gene>
    <name evidence="3" type="ORF">AB852_24530</name>
</gene>
<dbReference type="EMBL" id="LFBV01000007">
    <property type="protein sequence ID" value="OKH92134.1"/>
    <property type="molecule type" value="Genomic_DNA"/>
</dbReference>
<protein>
    <recommendedName>
        <fullName evidence="2">Thioesterase domain-containing protein</fullName>
    </recommendedName>
</protein>
<feature type="domain" description="Thioesterase" evidence="2">
    <location>
        <begin position="20"/>
        <end position="238"/>
    </location>
</feature>
<dbReference type="Gene3D" id="3.40.50.1820">
    <property type="entry name" value="alpha/beta hydrolase"/>
    <property type="match status" value="1"/>
</dbReference>
<dbReference type="Proteomes" id="UP000186455">
    <property type="component" value="Unassembled WGS sequence"/>
</dbReference>
<proteinExistence type="inferred from homology"/>
<dbReference type="PANTHER" id="PTHR11487:SF0">
    <property type="entry name" value="S-ACYL FATTY ACID SYNTHASE THIOESTERASE, MEDIUM CHAIN"/>
    <property type="match status" value="1"/>
</dbReference>
<organism evidence="3 4">
    <name type="scientific">Streptomyces uncialis</name>
    <dbReference type="NCBI Taxonomy" id="1048205"/>
    <lineage>
        <taxon>Bacteria</taxon>
        <taxon>Bacillati</taxon>
        <taxon>Actinomycetota</taxon>
        <taxon>Actinomycetes</taxon>
        <taxon>Kitasatosporales</taxon>
        <taxon>Streptomycetaceae</taxon>
        <taxon>Streptomyces</taxon>
    </lineage>
</organism>
<dbReference type="InterPro" id="IPR001031">
    <property type="entry name" value="Thioesterase"/>
</dbReference>
<dbReference type="SUPFAM" id="SSF53474">
    <property type="entry name" value="alpha/beta-Hydrolases"/>
    <property type="match status" value="1"/>
</dbReference>
<reference evidence="3 4" key="1">
    <citation type="submission" date="2015-06" db="EMBL/GenBank/DDBJ databases">
        <title>Cloning and characterization of the uncialamcin biosynthetic gene cluster.</title>
        <authorList>
            <person name="Yan X."/>
            <person name="Huang T."/>
            <person name="Ge H."/>
            <person name="Shen B."/>
        </authorList>
    </citation>
    <scope>NUCLEOTIDE SEQUENCE [LARGE SCALE GENOMIC DNA]</scope>
    <source>
        <strain evidence="3 4">DCA2648</strain>
    </source>
</reference>
<evidence type="ECO:0000313" key="3">
    <source>
        <dbReference type="EMBL" id="OKH92134.1"/>
    </source>
</evidence>
<evidence type="ECO:0000313" key="4">
    <source>
        <dbReference type="Proteomes" id="UP000186455"/>
    </source>
</evidence>